<name>A0ABW8SR46_9CLOT</name>
<keyword evidence="1" id="KW-0378">Hydrolase</keyword>
<dbReference type="NCBIfam" id="TIGR02854">
    <property type="entry name" value="spore_II_GA"/>
    <property type="match status" value="1"/>
</dbReference>
<comment type="subcellular location">
    <subcellularLocation>
        <location evidence="1">Cell membrane</location>
    </subcellularLocation>
</comment>
<dbReference type="RefSeq" id="WP_406794653.1">
    <property type="nucleotide sequence ID" value="NZ_JBJHZX010000067.1"/>
</dbReference>
<reference evidence="3 4" key="1">
    <citation type="submission" date="2024-11" db="EMBL/GenBank/DDBJ databases">
        <authorList>
            <person name="Heng Y.C."/>
            <person name="Lim A.C.H."/>
            <person name="Lee J.K.Y."/>
            <person name="Kittelmann S."/>
        </authorList>
    </citation>
    <scope>NUCLEOTIDE SEQUENCE [LARGE SCALE GENOMIC DNA]</scope>
    <source>
        <strain evidence="3 4">WILCCON 0269</strain>
    </source>
</reference>
<keyword evidence="1 2" id="KW-0472">Membrane</keyword>
<proteinExistence type="inferred from homology"/>
<comment type="function">
    <text evidence="1">Probable aspartic protease that is responsible for the proteolytic cleavage of the RNA polymerase sigma E factor (SigE/spoIIGB) to yield the active peptide in the mother cell during sporulation. Responds to a signal from the forespore that is triggered by the extracellular signal protein SpoIIR.</text>
</comment>
<accession>A0ABW8SR46</accession>
<dbReference type="EMBL" id="JBJHZX010000067">
    <property type="protein sequence ID" value="MFL0198544.1"/>
    <property type="molecule type" value="Genomic_DNA"/>
</dbReference>
<keyword evidence="4" id="KW-1185">Reference proteome</keyword>
<keyword evidence="2" id="KW-1133">Transmembrane helix</keyword>
<comment type="similarity">
    <text evidence="1">Belongs to the peptidase U4 family.</text>
</comment>
<keyword evidence="2" id="KW-0812">Transmembrane</keyword>
<feature type="transmembrane region" description="Helical" evidence="2">
    <location>
        <begin position="61"/>
        <end position="82"/>
    </location>
</feature>
<dbReference type="InterPro" id="IPR005081">
    <property type="entry name" value="SpoIIGA"/>
</dbReference>
<keyword evidence="1" id="KW-0645">Protease</keyword>
<feature type="transmembrane region" description="Helical" evidence="2">
    <location>
        <begin position="94"/>
        <end position="113"/>
    </location>
</feature>
<dbReference type="Proteomes" id="UP001623660">
    <property type="component" value="Unassembled WGS sequence"/>
</dbReference>
<protein>
    <recommendedName>
        <fullName evidence="1">Sporulation sigma-E factor-processing peptidase</fullName>
        <ecNumber evidence="1">3.4.23.-</ecNumber>
    </recommendedName>
    <alternativeName>
        <fullName evidence="1">Membrane-associated aspartic protease</fullName>
    </alternativeName>
    <alternativeName>
        <fullName evidence="1">Stage II sporulation protein GA</fullName>
    </alternativeName>
</protein>
<keyword evidence="1" id="KW-0749">Sporulation</keyword>
<sequence>MEVSIYLVVFLDLVILINLIVNFFLLYITGRTLKLIVNLKLMFLAALIGSIYTITLIYPCLIMFSTFYFKLIMAIALTYISFGNKGLATNLKILCVFMLYSMLLAGICMFIQYNRYSYLDGAMITNFPYQWLFVSLMIFYITVDRLVIYIKDRKDLFTLVYDVDIIFKNKEKKVKAFLDTGNELREPATNLPVVIVEKSVFGNVNLEEFSKFHIPYRVINGSSGKLLGFKPDVIKINFGKEVKYREVIIALCQDKLSQVGDYHALLSRGVM</sequence>
<dbReference type="PIRSF" id="PIRSF018571">
    <property type="entry name" value="SpoIIGA"/>
    <property type="match status" value="1"/>
</dbReference>
<evidence type="ECO:0000256" key="2">
    <source>
        <dbReference type="SAM" id="Phobius"/>
    </source>
</evidence>
<gene>
    <name evidence="3" type="primary">spoIIGA</name>
    <name evidence="3" type="ORF">ACJDU8_23745</name>
</gene>
<evidence type="ECO:0000313" key="3">
    <source>
        <dbReference type="EMBL" id="MFL0198544.1"/>
    </source>
</evidence>
<feature type="transmembrane region" description="Helical" evidence="2">
    <location>
        <begin position="35"/>
        <end position="55"/>
    </location>
</feature>
<dbReference type="Pfam" id="PF03419">
    <property type="entry name" value="Peptidase_U4"/>
    <property type="match status" value="1"/>
</dbReference>
<keyword evidence="1" id="KW-1003">Cell membrane</keyword>
<feature type="transmembrane region" description="Helical" evidence="2">
    <location>
        <begin position="6"/>
        <end position="28"/>
    </location>
</feature>
<organism evidence="3 4">
    <name type="scientific">Candidatus Clostridium eludens</name>
    <dbReference type="NCBI Taxonomy" id="3381663"/>
    <lineage>
        <taxon>Bacteria</taxon>
        <taxon>Bacillati</taxon>
        <taxon>Bacillota</taxon>
        <taxon>Clostridia</taxon>
        <taxon>Eubacteriales</taxon>
        <taxon>Clostridiaceae</taxon>
        <taxon>Clostridium</taxon>
    </lineage>
</organism>
<dbReference type="EC" id="3.4.23.-" evidence="1"/>
<keyword evidence="1" id="KW-0064">Aspartyl protease</keyword>
<comment type="caution">
    <text evidence="3">The sequence shown here is derived from an EMBL/GenBank/DDBJ whole genome shotgun (WGS) entry which is preliminary data.</text>
</comment>
<feature type="transmembrane region" description="Helical" evidence="2">
    <location>
        <begin position="129"/>
        <end position="148"/>
    </location>
</feature>
<evidence type="ECO:0000256" key="1">
    <source>
        <dbReference type="PIRNR" id="PIRNR018571"/>
    </source>
</evidence>
<evidence type="ECO:0000313" key="4">
    <source>
        <dbReference type="Proteomes" id="UP001623660"/>
    </source>
</evidence>